<keyword evidence="3" id="KW-1185">Reference proteome</keyword>
<accession>A0A067JG65</accession>
<name>A0A067JG65_JATCU</name>
<proteinExistence type="predicted"/>
<dbReference type="AlphaFoldDB" id="A0A067JG65"/>
<organism evidence="2 3">
    <name type="scientific">Jatropha curcas</name>
    <name type="common">Barbados nut</name>
    <dbReference type="NCBI Taxonomy" id="180498"/>
    <lineage>
        <taxon>Eukaryota</taxon>
        <taxon>Viridiplantae</taxon>
        <taxon>Streptophyta</taxon>
        <taxon>Embryophyta</taxon>
        <taxon>Tracheophyta</taxon>
        <taxon>Spermatophyta</taxon>
        <taxon>Magnoliopsida</taxon>
        <taxon>eudicotyledons</taxon>
        <taxon>Gunneridae</taxon>
        <taxon>Pentapetalae</taxon>
        <taxon>rosids</taxon>
        <taxon>fabids</taxon>
        <taxon>Malpighiales</taxon>
        <taxon>Euphorbiaceae</taxon>
        <taxon>Crotonoideae</taxon>
        <taxon>Jatropheae</taxon>
        <taxon>Jatropha</taxon>
    </lineage>
</organism>
<reference evidence="2 3" key="1">
    <citation type="journal article" date="2014" name="PLoS ONE">
        <title>Global Analysis of Gene Expression Profiles in Physic Nut (Jatropha curcas L.) Seedlings Exposed to Salt Stress.</title>
        <authorList>
            <person name="Zhang L."/>
            <person name="Zhang C."/>
            <person name="Wu P."/>
            <person name="Chen Y."/>
            <person name="Li M."/>
            <person name="Jiang H."/>
            <person name="Wu G."/>
        </authorList>
    </citation>
    <scope>NUCLEOTIDE SEQUENCE [LARGE SCALE GENOMIC DNA]</scope>
    <source>
        <strain evidence="3">cv. GZQX0401</strain>
        <tissue evidence="2">Young leaves</tissue>
    </source>
</reference>
<dbReference type="EMBL" id="KK915350">
    <property type="protein sequence ID" value="KDP22916.1"/>
    <property type="molecule type" value="Genomic_DNA"/>
</dbReference>
<evidence type="ECO:0000313" key="2">
    <source>
        <dbReference type="EMBL" id="KDP22916.1"/>
    </source>
</evidence>
<sequence>MAIDPTERLNLEGQDNTHGEANQQSPFVLPSTTNPQVAATLVQAYSQFVIVLKRLLENPQPSGNPIPPPRLVNPPHQEHSLPPTLLNTEMTQYLIDTMR</sequence>
<gene>
    <name evidence="2" type="ORF">JCGZ_01777</name>
</gene>
<feature type="compositionally biased region" description="Pro residues" evidence="1">
    <location>
        <begin position="62"/>
        <end position="72"/>
    </location>
</feature>
<dbReference type="Proteomes" id="UP000027138">
    <property type="component" value="Unassembled WGS sequence"/>
</dbReference>
<feature type="region of interest" description="Disordered" evidence="1">
    <location>
        <begin position="59"/>
        <end position="83"/>
    </location>
</feature>
<feature type="region of interest" description="Disordered" evidence="1">
    <location>
        <begin position="1"/>
        <end position="31"/>
    </location>
</feature>
<feature type="compositionally biased region" description="Polar residues" evidence="1">
    <location>
        <begin position="19"/>
        <end position="31"/>
    </location>
</feature>
<evidence type="ECO:0000313" key="3">
    <source>
        <dbReference type="Proteomes" id="UP000027138"/>
    </source>
</evidence>
<evidence type="ECO:0000256" key="1">
    <source>
        <dbReference type="SAM" id="MobiDB-lite"/>
    </source>
</evidence>
<protein>
    <submittedName>
        <fullName evidence="2">Uncharacterized protein</fullName>
    </submittedName>
</protein>
<feature type="compositionally biased region" description="Basic and acidic residues" evidence="1">
    <location>
        <begin position="1"/>
        <end position="18"/>
    </location>
</feature>